<dbReference type="Pfam" id="PF23525">
    <property type="entry name" value="Methyltransf_36"/>
    <property type="match status" value="1"/>
</dbReference>
<dbReference type="EMBL" id="FOVI01000001">
    <property type="protein sequence ID" value="SFN10361.1"/>
    <property type="molecule type" value="Genomic_DNA"/>
</dbReference>
<dbReference type="InterPro" id="IPR056393">
    <property type="entry name" value="AprA-like_MT2"/>
</dbReference>
<dbReference type="InterPro" id="IPR056395">
    <property type="entry name" value="WH_AprA"/>
</dbReference>
<gene>
    <name evidence="4" type="ORF">SAMN05421741_101133</name>
</gene>
<keyword evidence="5" id="KW-1185">Reference proteome</keyword>
<sequence length="529" mass="60469">MDKKDLRSVIFRHLDGIVTLPVLVTLNNADILQFISNNEKVTLNELANQFNANEGYLNVALRVLASQGFLKYQVKPQVSVEKTTKFDQMLRYADSLKPVMEMIQFSQGFHNRLFEKEPFLKLKPLLESYQNDTLLPSALNDEDNEIRKQLNYYVEGCLVGPTIVRLGMNGMFHKYFMESSFKAEEYHKDPESFEKLLDFLTHLGWFNKKNNNYSFTDQGLFFARRATSYGVTVSYFPMLSQMQHLLFGNVLEVKQDNGGQQEIHVDRAMNVWGSGGAHATYFKAVDELIIEIFNKPLAEQPKGILDMGCGNGALLEHLFETIENRTLRGKHLETHPLFLVGADYNQEALKITRANLIANDIWAKVIWGDIGNPVKLAADLKDEYNIELNDLLNMRTFLDHNRIWEQPVKTENLQESSSTGAYATNGILLPNEWVEQSLVEHLQKWRPFISKFGLLVIELHTIAPAITSKNIGLTAATAYDATHGFSDQYILELDIFEECVKRSGLSIDNNYTRKYPADERANISIHLIK</sequence>
<dbReference type="InterPro" id="IPR029063">
    <property type="entry name" value="SAM-dependent_MTases_sf"/>
</dbReference>
<evidence type="ECO:0000259" key="3">
    <source>
        <dbReference type="Pfam" id="PF23589"/>
    </source>
</evidence>
<dbReference type="Gene3D" id="1.10.10.10">
    <property type="entry name" value="Winged helix-like DNA-binding domain superfamily/Winged helix DNA-binding domain"/>
    <property type="match status" value="1"/>
</dbReference>
<dbReference type="SUPFAM" id="SSF46785">
    <property type="entry name" value="Winged helix' DNA-binding domain"/>
    <property type="match status" value="1"/>
</dbReference>
<dbReference type="RefSeq" id="WP_091517503.1">
    <property type="nucleotide sequence ID" value="NZ_FOVI01000001.1"/>
</dbReference>
<name>A0A1I4W9G7_9FLAO</name>
<dbReference type="Gene3D" id="3.40.50.150">
    <property type="entry name" value="Vaccinia Virus protein VP39"/>
    <property type="match status" value="1"/>
</dbReference>
<evidence type="ECO:0000313" key="4">
    <source>
        <dbReference type="EMBL" id="SFN10361.1"/>
    </source>
</evidence>
<evidence type="ECO:0008006" key="6">
    <source>
        <dbReference type="Google" id="ProtNLM"/>
    </source>
</evidence>
<dbReference type="STRING" id="913024.SAMN05421741_101133"/>
<accession>A0A1I4W9G7</accession>
<dbReference type="InterPro" id="IPR036388">
    <property type="entry name" value="WH-like_DNA-bd_sf"/>
</dbReference>
<feature type="domain" description="AprA-like N-terminal" evidence="2">
    <location>
        <begin position="6"/>
        <end position="72"/>
    </location>
</feature>
<dbReference type="Pfam" id="PF23526">
    <property type="entry name" value="AprA_N"/>
    <property type="match status" value="1"/>
</dbReference>
<dbReference type="Pfam" id="PF23589">
    <property type="entry name" value="WHD_AprA"/>
    <property type="match status" value="1"/>
</dbReference>
<reference evidence="5" key="1">
    <citation type="submission" date="2016-10" db="EMBL/GenBank/DDBJ databases">
        <authorList>
            <person name="Varghese N."/>
            <person name="Submissions S."/>
        </authorList>
    </citation>
    <scope>NUCLEOTIDE SEQUENCE [LARGE SCALE GENOMIC DNA]</scope>
    <source>
        <strain evidence="5">DS-12</strain>
    </source>
</reference>
<protein>
    <recommendedName>
        <fullName evidence="6">Polyketide synthase</fullName>
    </recommendedName>
</protein>
<evidence type="ECO:0000259" key="1">
    <source>
        <dbReference type="Pfam" id="PF23525"/>
    </source>
</evidence>
<dbReference type="InterPro" id="IPR036390">
    <property type="entry name" value="WH_DNA-bd_sf"/>
</dbReference>
<evidence type="ECO:0000259" key="2">
    <source>
        <dbReference type="Pfam" id="PF23526"/>
    </source>
</evidence>
<dbReference type="InterPro" id="IPR056394">
    <property type="entry name" value="AprA-like_N"/>
</dbReference>
<feature type="domain" description="AprA-like MT2-like" evidence="1">
    <location>
        <begin position="262"/>
        <end position="526"/>
    </location>
</feature>
<feature type="domain" description="AprA winged helix" evidence="3">
    <location>
        <begin position="155"/>
        <end position="249"/>
    </location>
</feature>
<dbReference type="SUPFAM" id="SSF53335">
    <property type="entry name" value="S-adenosyl-L-methionine-dependent methyltransferases"/>
    <property type="match status" value="1"/>
</dbReference>
<organism evidence="4 5">
    <name type="scientific">Paenimyroides ummariense</name>
    <dbReference type="NCBI Taxonomy" id="913024"/>
    <lineage>
        <taxon>Bacteria</taxon>
        <taxon>Pseudomonadati</taxon>
        <taxon>Bacteroidota</taxon>
        <taxon>Flavobacteriia</taxon>
        <taxon>Flavobacteriales</taxon>
        <taxon>Flavobacteriaceae</taxon>
        <taxon>Paenimyroides</taxon>
    </lineage>
</organism>
<dbReference type="AlphaFoldDB" id="A0A1I4W9G7"/>
<dbReference type="OrthoDB" id="844312at2"/>
<proteinExistence type="predicted"/>
<dbReference type="Proteomes" id="UP000199036">
    <property type="component" value="Unassembled WGS sequence"/>
</dbReference>
<evidence type="ECO:0000313" key="5">
    <source>
        <dbReference type="Proteomes" id="UP000199036"/>
    </source>
</evidence>